<proteinExistence type="predicted"/>
<evidence type="ECO:0000313" key="2">
    <source>
        <dbReference type="Proteomes" id="UP000271889"/>
    </source>
</evidence>
<name>A0A3P7NLF9_CYLGO</name>
<dbReference type="Proteomes" id="UP000271889">
    <property type="component" value="Unassembled WGS sequence"/>
</dbReference>
<accession>A0A3P7NLF9</accession>
<evidence type="ECO:0000313" key="1">
    <source>
        <dbReference type="EMBL" id="VDN36418.1"/>
    </source>
</evidence>
<protein>
    <submittedName>
        <fullName evidence="1">Uncharacterized protein</fullName>
    </submittedName>
</protein>
<keyword evidence="2" id="KW-1185">Reference proteome</keyword>
<gene>
    <name evidence="1" type="ORF">CGOC_LOCUS13205</name>
</gene>
<organism evidence="1 2">
    <name type="scientific">Cylicostephanus goldi</name>
    <name type="common">Nematode worm</name>
    <dbReference type="NCBI Taxonomy" id="71465"/>
    <lineage>
        <taxon>Eukaryota</taxon>
        <taxon>Metazoa</taxon>
        <taxon>Ecdysozoa</taxon>
        <taxon>Nematoda</taxon>
        <taxon>Chromadorea</taxon>
        <taxon>Rhabditida</taxon>
        <taxon>Rhabditina</taxon>
        <taxon>Rhabditomorpha</taxon>
        <taxon>Strongyloidea</taxon>
        <taxon>Strongylidae</taxon>
        <taxon>Cylicostephanus</taxon>
    </lineage>
</organism>
<sequence length="34" mass="3951">MFFAFLGSHKQYEPFVIAAILPVTIYNFEKTTLL</sequence>
<dbReference type="EMBL" id="UYRV01129168">
    <property type="protein sequence ID" value="VDN36418.1"/>
    <property type="molecule type" value="Genomic_DNA"/>
</dbReference>
<dbReference type="AlphaFoldDB" id="A0A3P7NLF9"/>
<reference evidence="1 2" key="1">
    <citation type="submission" date="2018-11" db="EMBL/GenBank/DDBJ databases">
        <authorList>
            <consortium name="Pathogen Informatics"/>
        </authorList>
    </citation>
    <scope>NUCLEOTIDE SEQUENCE [LARGE SCALE GENOMIC DNA]</scope>
</reference>